<evidence type="ECO:0000256" key="7">
    <source>
        <dbReference type="RuleBase" id="RU368015"/>
    </source>
</evidence>
<feature type="transmembrane region" description="Helical" evidence="7">
    <location>
        <begin position="301"/>
        <end position="320"/>
    </location>
</feature>
<feature type="transmembrane region" description="Helical" evidence="7">
    <location>
        <begin position="161"/>
        <end position="179"/>
    </location>
</feature>
<evidence type="ECO:0000313" key="9">
    <source>
        <dbReference type="EMBL" id="RVW83637.1"/>
    </source>
</evidence>
<dbReference type="AlphaFoldDB" id="A0A438HGR0"/>
<name>A0A438HGR0_VITVI</name>
<comment type="similarity">
    <text evidence="2 7">Belongs to the purine permeases (TC 2.A.7.14) family.</text>
</comment>
<evidence type="ECO:0000256" key="5">
    <source>
        <dbReference type="ARBA" id="ARBA00022989"/>
    </source>
</evidence>
<evidence type="ECO:0000256" key="1">
    <source>
        <dbReference type="ARBA" id="ARBA00004141"/>
    </source>
</evidence>
<feature type="region of interest" description="Disordered" evidence="8">
    <location>
        <begin position="1"/>
        <end position="23"/>
    </location>
</feature>
<evidence type="ECO:0000313" key="10">
    <source>
        <dbReference type="Proteomes" id="UP000288805"/>
    </source>
</evidence>
<keyword evidence="6 7" id="KW-0472">Membrane</keyword>
<dbReference type="Pfam" id="PF16913">
    <property type="entry name" value="PUNUT"/>
    <property type="match status" value="1"/>
</dbReference>
<feature type="transmembrane region" description="Helical" evidence="7">
    <location>
        <begin position="65"/>
        <end position="85"/>
    </location>
</feature>
<feature type="transmembrane region" description="Helical" evidence="7">
    <location>
        <begin position="232"/>
        <end position="249"/>
    </location>
</feature>
<proteinExistence type="inferred from homology"/>
<feature type="transmembrane region" description="Helical" evidence="7">
    <location>
        <begin position="105"/>
        <end position="123"/>
    </location>
</feature>
<evidence type="ECO:0000256" key="2">
    <source>
        <dbReference type="ARBA" id="ARBA00006213"/>
    </source>
</evidence>
<dbReference type="SMR" id="A0A438HGR0"/>
<accession>A0A438HGR0</accession>
<dbReference type="GO" id="GO:0015211">
    <property type="term" value="F:purine nucleoside transmembrane transporter activity"/>
    <property type="evidence" value="ECO:0007669"/>
    <property type="project" value="UniProtKB-UniRule"/>
</dbReference>
<dbReference type="PANTHER" id="PTHR31376">
    <property type="entry name" value="OS09G0467300 PROTEIN-RELATED"/>
    <property type="match status" value="1"/>
</dbReference>
<dbReference type="Proteomes" id="UP000288805">
    <property type="component" value="Unassembled WGS sequence"/>
</dbReference>
<gene>
    <name evidence="9" type="primary">PUP4_0</name>
    <name evidence="9" type="ORF">CK203_039359</name>
</gene>
<dbReference type="InterPro" id="IPR030182">
    <property type="entry name" value="PUP_plant"/>
</dbReference>
<dbReference type="EMBL" id="QGNW01000225">
    <property type="protein sequence ID" value="RVW83637.1"/>
    <property type="molecule type" value="Genomic_DNA"/>
</dbReference>
<feature type="transmembrane region" description="Helical" evidence="7">
    <location>
        <begin position="269"/>
        <end position="294"/>
    </location>
</feature>
<dbReference type="GO" id="GO:0016020">
    <property type="term" value="C:membrane"/>
    <property type="evidence" value="ECO:0007669"/>
    <property type="project" value="UniProtKB-SubCell"/>
</dbReference>
<feature type="transmembrane region" description="Helical" evidence="7">
    <location>
        <begin position="32"/>
        <end position="53"/>
    </location>
</feature>
<dbReference type="KEGG" id="vvi:100248269"/>
<keyword evidence="3 7" id="KW-0813">Transport</keyword>
<dbReference type="SUPFAM" id="SSF103481">
    <property type="entry name" value="Multidrug resistance efflux transporter EmrE"/>
    <property type="match status" value="1"/>
</dbReference>
<keyword evidence="5 7" id="KW-1133">Transmembrane helix</keyword>
<comment type="caution">
    <text evidence="9">The sequence shown here is derived from an EMBL/GenBank/DDBJ whole genome shotgun (WGS) entry which is preliminary data.</text>
</comment>
<dbReference type="OrthoDB" id="683622at2759"/>
<keyword evidence="4 7" id="KW-0812">Transmembrane</keyword>
<feature type="compositionally biased region" description="Low complexity" evidence="8">
    <location>
        <begin position="1"/>
        <end position="20"/>
    </location>
</feature>
<dbReference type="Gramene" id="Vitis18g03021.t01">
    <property type="protein sequence ID" value="Vitis18g03021.t01.CDS"/>
    <property type="gene ID" value="Vitis18g03021"/>
</dbReference>
<comment type="subcellular location">
    <subcellularLocation>
        <location evidence="1 7">Membrane</location>
        <topology evidence="1 7">Multi-pass membrane protein</topology>
    </subcellularLocation>
</comment>
<evidence type="ECO:0000256" key="8">
    <source>
        <dbReference type="SAM" id="MobiDB-lite"/>
    </source>
</evidence>
<evidence type="ECO:0000256" key="3">
    <source>
        <dbReference type="ARBA" id="ARBA00022448"/>
    </source>
</evidence>
<dbReference type="GO" id="GO:0005345">
    <property type="term" value="F:purine nucleobase transmembrane transporter activity"/>
    <property type="evidence" value="ECO:0007669"/>
    <property type="project" value="UniProtKB-UniRule"/>
</dbReference>
<feature type="transmembrane region" description="Helical" evidence="7">
    <location>
        <begin position="326"/>
        <end position="346"/>
    </location>
</feature>
<evidence type="ECO:0000256" key="6">
    <source>
        <dbReference type="ARBA" id="ARBA00023136"/>
    </source>
</evidence>
<dbReference type="InterPro" id="IPR037185">
    <property type="entry name" value="EmrE-like"/>
</dbReference>
<feature type="transmembrane region" description="Helical" evidence="7">
    <location>
        <begin position="191"/>
        <end position="211"/>
    </location>
</feature>
<evidence type="ECO:0000256" key="4">
    <source>
        <dbReference type="ARBA" id="ARBA00022692"/>
    </source>
</evidence>
<reference evidence="9 10" key="1">
    <citation type="journal article" date="2018" name="PLoS Genet.">
        <title>Population sequencing reveals clonal diversity and ancestral inbreeding in the grapevine cultivar Chardonnay.</title>
        <authorList>
            <person name="Roach M.J."/>
            <person name="Johnson D.L."/>
            <person name="Bohlmann J."/>
            <person name="van Vuuren H.J."/>
            <person name="Jones S.J."/>
            <person name="Pretorius I.S."/>
            <person name="Schmidt S.A."/>
            <person name="Borneman A.R."/>
        </authorList>
    </citation>
    <scope>NUCLEOTIDE SEQUENCE [LARGE SCALE GENOMIC DNA]</scope>
    <source>
        <strain evidence="10">cv. Chardonnay</strain>
        <tissue evidence="9">Leaf</tissue>
    </source>
</reference>
<protein>
    <recommendedName>
        <fullName evidence="7">Probable purine permease</fullName>
    </recommendedName>
</protein>
<organism evidence="9 10">
    <name type="scientific">Vitis vinifera</name>
    <name type="common">Grape</name>
    <dbReference type="NCBI Taxonomy" id="29760"/>
    <lineage>
        <taxon>Eukaryota</taxon>
        <taxon>Viridiplantae</taxon>
        <taxon>Streptophyta</taxon>
        <taxon>Embryophyta</taxon>
        <taxon>Tracheophyta</taxon>
        <taxon>Spermatophyta</taxon>
        <taxon>Magnoliopsida</taxon>
        <taxon>eudicotyledons</taxon>
        <taxon>Gunneridae</taxon>
        <taxon>Pentapetalae</taxon>
        <taxon>rosids</taxon>
        <taxon>Vitales</taxon>
        <taxon>Vitaceae</taxon>
        <taxon>Viteae</taxon>
        <taxon>Vitis</taxon>
    </lineage>
</organism>
<sequence length="368" mass="41288">MMNHSSSQSQLQQQQQQQQQQEHKMSPTSKHYMVLLLITYFSLFVGSVSSTLLSKFYFIHKGSSIWVSTWVQSVGFPLLLLLIYLPHHLFKCTRRRPFTSFTPKLLLLSVFIGLMLGLNNFLFSWGTSYLPVSTASLLLSSQLAFNLILSIIIVKQKITFSNFNCVILLTLSSILLALSSNHDRPKDLTHAKYFIGFFSTIGAGLLFALYLPVMEMIYKKVYCYEMVIEMQLVMEMAATALATIGMAAGHGFSEMKKESEMVFDLGPKAYWLTLVFNMVTWQFAFMGTAGLVFLTTSLTGGICMTALMAANVLGGVLAYGDKLGGGKVVSTLLCVWGFCSYVYGMYVKMKEEEKNNNQSIQLPEQQMV</sequence>
<feature type="transmembrane region" description="Helical" evidence="7">
    <location>
        <begin position="129"/>
        <end position="154"/>
    </location>
</feature>
<dbReference type="PANTHER" id="PTHR31376:SF3">
    <property type="entry name" value="PURINE PERMEASE 4-RELATED"/>
    <property type="match status" value="1"/>
</dbReference>